<evidence type="ECO:0000313" key="2">
    <source>
        <dbReference type="EMBL" id="SDV02960.1"/>
    </source>
</evidence>
<reference evidence="1 4" key="2">
    <citation type="submission" date="2019-09" db="EMBL/GenBank/DDBJ databases">
        <title>Draft genome sequence of Pseudomonas brenneri CCUG 51514(T).</title>
        <authorList>
            <person name="Tunovic T."/>
            <person name="Pineiro-Iglesias B."/>
            <person name="Unosson C."/>
            <person name="Inganas E."/>
            <person name="Ohlen M."/>
            <person name="Cardew S."/>
            <person name="Jensie-Markopoulos S."/>
            <person name="Salva-Serra F."/>
            <person name="Jaen-Luchoro D."/>
            <person name="Svensson-Stadler L."/>
            <person name="Chun J."/>
            <person name="Moore E."/>
        </authorList>
    </citation>
    <scope>NUCLEOTIDE SEQUENCE [LARGE SCALE GENOMIC DNA]</scope>
    <source>
        <strain evidence="1 4">CCUG 51514</strain>
    </source>
</reference>
<dbReference type="RefSeq" id="WP_146552182.1">
    <property type="nucleotide sequence ID" value="NZ_BMNU01000002.1"/>
</dbReference>
<evidence type="ECO:0000313" key="3">
    <source>
        <dbReference type="Proteomes" id="UP000199620"/>
    </source>
</evidence>
<evidence type="ECO:0000313" key="1">
    <source>
        <dbReference type="EMBL" id="KAA2230074.1"/>
    </source>
</evidence>
<evidence type="ECO:0000313" key="4">
    <source>
        <dbReference type="Proteomes" id="UP000325296"/>
    </source>
</evidence>
<dbReference type="AlphaFoldDB" id="A0A5B2UTB6"/>
<protein>
    <recommendedName>
        <fullName evidence="5">Amidohydrolase family protein</fullName>
    </recommendedName>
</protein>
<organism evidence="1 4">
    <name type="scientific">Pseudomonas brenneri</name>
    <dbReference type="NCBI Taxonomy" id="129817"/>
    <lineage>
        <taxon>Bacteria</taxon>
        <taxon>Pseudomonadati</taxon>
        <taxon>Pseudomonadota</taxon>
        <taxon>Gammaproteobacteria</taxon>
        <taxon>Pseudomonadales</taxon>
        <taxon>Pseudomonadaceae</taxon>
        <taxon>Pseudomonas</taxon>
    </lineage>
</organism>
<dbReference type="Proteomes" id="UP000325296">
    <property type="component" value="Unassembled WGS sequence"/>
</dbReference>
<sequence>MKRALSGLVSGITLLVVGCSSSTIDTPPVAPQALQFADSHFHPSNYAYQGVSLKSLLSDYLSASVVRSVVMPLPLQQRWDSFENYQVTDTSGRLYGANYYIGPKADLYYYAFADAMYAREYLQLSAADQGRLDLMITGFNPMDRYGAQHIKRVLLTFPGAFAGIGEFTVHKELVSRKIAGETIRSTATVPLPPDLDKKGTMSLYAQSLADVLKVAEETGLVVTLHNDLYQTEVNYEGTVEDVFPGRTYEAALKHLCSTAPKASVIWAHTGLGRYVKPTSSHLKTVARILDSCPAWVVDISWDLVQENIIHPGPGMPPVNEWIGFFNQYSSRVLWGSDTVMFSKNTLELPDKVVPGQRLTVEQYLALPELLRPLFSRLRPDVAEKISYGNYVRLFDDARRKVRAWEASHAQDDVWDLSGPSAAVR</sequence>
<dbReference type="Proteomes" id="UP000199620">
    <property type="component" value="Chromosome I"/>
</dbReference>
<reference evidence="2 3" key="1">
    <citation type="submission" date="2016-10" db="EMBL/GenBank/DDBJ databases">
        <authorList>
            <person name="Varghese N."/>
            <person name="Submissions S."/>
        </authorList>
    </citation>
    <scope>NUCLEOTIDE SEQUENCE [LARGE SCALE GENOMIC DNA]</scope>
    <source>
        <strain evidence="2 3">BS2771</strain>
    </source>
</reference>
<dbReference type="Gene3D" id="3.20.20.140">
    <property type="entry name" value="Metal-dependent hydrolases"/>
    <property type="match status" value="1"/>
</dbReference>
<dbReference type="EMBL" id="LT629800">
    <property type="protein sequence ID" value="SDV02960.1"/>
    <property type="molecule type" value="Genomic_DNA"/>
</dbReference>
<gene>
    <name evidence="1" type="ORF">F1720_12515</name>
    <name evidence="2" type="ORF">SAMN04490181_3301</name>
</gene>
<proteinExistence type="predicted"/>
<dbReference type="InterPro" id="IPR032466">
    <property type="entry name" value="Metal_Hydrolase"/>
</dbReference>
<dbReference type="EMBL" id="VUOL01000006">
    <property type="protein sequence ID" value="KAA2230074.1"/>
    <property type="molecule type" value="Genomic_DNA"/>
</dbReference>
<dbReference type="OrthoDB" id="3982782at2"/>
<keyword evidence="3" id="KW-1185">Reference proteome</keyword>
<evidence type="ECO:0008006" key="5">
    <source>
        <dbReference type="Google" id="ProtNLM"/>
    </source>
</evidence>
<accession>A0A5B2UTB6</accession>
<dbReference type="PROSITE" id="PS51257">
    <property type="entry name" value="PROKAR_LIPOPROTEIN"/>
    <property type="match status" value="1"/>
</dbReference>
<dbReference type="SUPFAM" id="SSF51556">
    <property type="entry name" value="Metallo-dependent hydrolases"/>
    <property type="match status" value="1"/>
</dbReference>
<name>A0A5B2UTB6_9PSED</name>